<evidence type="ECO:0000256" key="1">
    <source>
        <dbReference type="SAM" id="MobiDB-lite"/>
    </source>
</evidence>
<dbReference type="RefSeq" id="WP_186446320.1">
    <property type="nucleotide sequence ID" value="NZ_VIVN01000001.1"/>
</dbReference>
<reference evidence="2 3" key="1">
    <citation type="submission" date="2019-06" db="EMBL/GenBank/DDBJ databases">
        <title>Sorghum-associated microbial communities from plants grown in Nebraska, USA.</title>
        <authorList>
            <person name="Schachtman D."/>
        </authorList>
    </citation>
    <scope>NUCLEOTIDE SEQUENCE [LARGE SCALE GENOMIC DNA]</scope>
    <source>
        <strain evidence="2 3">2482</strain>
    </source>
</reference>
<protein>
    <submittedName>
        <fullName evidence="2">Uncharacterized protein DUF2642</fullName>
    </submittedName>
</protein>
<feature type="region of interest" description="Disordered" evidence="1">
    <location>
        <begin position="69"/>
        <end position="96"/>
    </location>
</feature>
<comment type="caution">
    <text evidence="2">The sequence shown here is derived from an EMBL/GenBank/DDBJ whole genome shotgun (WGS) entry which is preliminary data.</text>
</comment>
<evidence type="ECO:0000313" key="2">
    <source>
        <dbReference type="EMBL" id="TWE08250.1"/>
    </source>
</evidence>
<evidence type="ECO:0000313" key="3">
    <source>
        <dbReference type="Proteomes" id="UP000319671"/>
    </source>
</evidence>
<dbReference type="EMBL" id="VIVN01000001">
    <property type="protein sequence ID" value="TWE08250.1"/>
    <property type="molecule type" value="Genomic_DNA"/>
</dbReference>
<dbReference type="AlphaFoldDB" id="A0A561DY41"/>
<accession>A0A561DY41</accession>
<proteinExistence type="predicted"/>
<gene>
    <name evidence="2" type="ORF">FB550_101267</name>
</gene>
<sequence>MTELNFHQIAHELLKKEVEVVTLQGNFVGRLLDVGRDVIVLESRGRVRPRVLAIRIETIVAIFRVENLGPRGPFGFGPGDAGDSPEHEESSSSSSH</sequence>
<name>A0A561DY41_9BACI</name>
<organism evidence="2 3">
    <name type="scientific">Neobacillus bataviensis</name>
    <dbReference type="NCBI Taxonomy" id="220685"/>
    <lineage>
        <taxon>Bacteria</taxon>
        <taxon>Bacillati</taxon>
        <taxon>Bacillota</taxon>
        <taxon>Bacilli</taxon>
        <taxon>Bacillales</taxon>
        <taxon>Bacillaceae</taxon>
        <taxon>Neobacillus</taxon>
    </lineage>
</organism>
<keyword evidence="3" id="KW-1185">Reference proteome</keyword>
<dbReference type="Proteomes" id="UP000319671">
    <property type="component" value="Unassembled WGS sequence"/>
</dbReference>